<evidence type="ECO:0000313" key="2">
    <source>
        <dbReference type="EMBL" id="GFR47137.1"/>
    </source>
</evidence>
<reference evidence="2 3" key="1">
    <citation type="journal article" date="2021" name="Sci. Rep.">
        <title>Genome sequencing of the multicellular alga Astrephomene provides insights into convergent evolution of germ-soma differentiation.</title>
        <authorList>
            <person name="Yamashita S."/>
            <person name="Yamamoto K."/>
            <person name="Matsuzaki R."/>
            <person name="Suzuki S."/>
            <person name="Yamaguchi H."/>
            <person name="Hirooka S."/>
            <person name="Minakuchi Y."/>
            <person name="Miyagishima S."/>
            <person name="Kawachi M."/>
            <person name="Toyoda A."/>
            <person name="Nozaki H."/>
        </authorList>
    </citation>
    <scope>NUCLEOTIDE SEQUENCE [LARGE SCALE GENOMIC DNA]</scope>
    <source>
        <strain evidence="2 3">NIES-4017</strain>
    </source>
</reference>
<keyword evidence="1" id="KW-1133">Transmembrane helix</keyword>
<keyword evidence="3" id="KW-1185">Reference proteome</keyword>
<comment type="caution">
    <text evidence="2">The sequence shown here is derived from an EMBL/GenBank/DDBJ whole genome shotgun (WGS) entry which is preliminary data.</text>
</comment>
<evidence type="ECO:0000256" key="1">
    <source>
        <dbReference type="SAM" id="Phobius"/>
    </source>
</evidence>
<proteinExistence type="predicted"/>
<organism evidence="2 3">
    <name type="scientific">Astrephomene gubernaculifera</name>
    <dbReference type="NCBI Taxonomy" id="47775"/>
    <lineage>
        <taxon>Eukaryota</taxon>
        <taxon>Viridiplantae</taxon>
        <taxon>Chlorophyta</taxon>
        <taxon>core chlorophytes</taxon>
        <taxon>Chlorophyceae</taxon>
        <taxon>CS clade</taxon>
        <taxon>Chlamydomonadales</taxon>
        <taxon>Astrephomenaceae</taxon>
        <taxon>Astrephomene</taxon>
    </lineage>
</organism>
<name>A0AAD3HNE5_9CHLO</name>
<dbReference type="EMBL" id="BMAR01000017">
    <property type="protein sequence ID" value="GFR47137.1"/>
    <property type="molecule type" value="Genomic_DNA"/>
</dbReference>
<dbReference type="Proteomes" id="UP001054857">
    <property type="component" value="Unassembled WGS sequence"/>
</dbReference>
<keyword evidence="1" id="KW-0472">Membrane</keyword>
<protein>
    <submittedName>
        <fullName evidence="2">Uncharacterized protein</fullName>
    </submittedName>
</protein>
<evidence type="ECO:0000313" key="3">
    <source>
        <dbReference type="Proteomes" id="UP001054857"/>
    </source>
</evidence>
<sequence>RLWKGLREVPGFRYPAWLLAALLVSAYMVIFHYARALVWSDSMADCILDPLQCANNVMGRYFKFAARVFSRSQQSSLRDSLDLVLATQDPLMQLVRDSFSSNGTGGAVSGQLGDLVAQLNPLGMLDQMAADLTSNLNSTVDTLVGAALSSALAQALAGAGLPGVDNDTLAALVAAVTPSLNNAVQQGVNSALAQVEAQVNSTAYLLPSLVSQQLTQQSRGFRTINQTLSVVYGAVNVSSTFLSKAIKVEGEVAVWQDGLYSRFKWTSVLGFTLGLFLGLSTLVQTAASFRRAVRRSLKDRVARRIFKR</sequence>
<feature type="non-terminal residue" evidence="2">
    <location>
        <position position="1"/>
    </location>
</feature>
<feature type="transmembrane region" description="Helical" evidence="1">
    <location>
        <begin position="266"/>
        <end position="289"/>
    </location>
</feature>
<feature type="transmembrane region" description="Helical" evidence="1">
    <location>
        <begin position="12"/>
        <end position="34"/>
    </location>
</feature>
<gene>
    <name evidence="2" type="ORF">Agub_g8826</name>
</gene>
<keyword evidence="1" id="KW-0812">Transmembrane</keyword>
<dbReference type="AlphaFoldDB" id="A0AAD3HNE5"/>
<feature type="non-terminal residue" evidence="2">
    <location>
        <position position="308"/>
    </location>
</feature>
<accession>A0AAD3HNE5</accession>